<evidence type="ECO:0000256" key="1">
    <source>
        <dbReference type="SAM" id="MobiDB-lite"/>
    </source>
</evidence>
<dbReference type="AlphaFoldDB" id="R0KEN8"/>
<evidence type="ECO:0000313" key="2">
    <source>
        <dbReference type="EMBL" id="EOB08517.1"/>
    </source>
</evidence>
<dbReference type="Proteomes" id="UP000296049">
    <property type="component" value="Unassembled WGS sequence"/>
</dbReference>
<keyword evidence="3" id="KW-1185">Reference proteome</keyword>
<sequence>MEHLNMFGNVVFLSKQKDLTLLDLSYLTPGTSTLIPYDTCYDYNKIIKTLKRFNVFPSFKQGASKQEECKEQEEEHCSGSQIHLAQCLISSNHQQKMSMETSIQVTQSDTALVHASSPAICDSEASRAKEIPCPAPLLQSHLSHSIRNLSQRFHLVLHCNASLPDTVLRVFTSRPAGFRARPFPQALQKTVAAEDRHRCEDHSEIPEVVTGLGSPHTAIPGKPVWINQRKVPGAVSVPLSTGDAGISHTPPRKEGKH</sequence>
<name>R0KEN8_ANAPL</name>
<feature type="region of interest" description="Disordered" evidence="1">
    <location>
        <begin position="236"/>
        <end position="257"/>
    </location>
</feature>
<dbReference type="EMBL" id="KB742441">
    <property type="protein sequence ID" value="EOB08517.1"/>
    <property type="molecule type" value="Genomic_DNA"/>
</dbReference>
<proteinExistence type="predicted"/>
<accession>R0KEN8</accession>
<protein>
    <submittedName>
        <fullName evidence="2">Uncharacterized protein</fullName>
    </submittedName>
</protein>
<gene>
    <name evidence="2" type="ORF">Anapl_07004</name>
</gene>
<reference evidence="3" key="1">
    <citation type="journal article" date="2013" name="Nat. Genet.">
        <title>The duck genome and transcriptome provide insight into an avian influenza virus reservoir species.</title>
        <authorList>
            <person name="Huang Y."/>
            <person name="Li Y."/>
            <person name="Burt D.W."/>
            <person name="Chen H."/>
            <person name="Zhang Y."/>
            <person name="Qian W."/>
            <person name="Kim H."/>
            <person name="Gan S."/>
            <person name="Zhao Y."/>
            <person name="Li J."/>
            <person name="Yi K."/>
            <person name="Feng H."/>
            <person name="Zhu P."/>
            <person name="Li B."/>
            <person name="Liu Q."/>
            <person name="Fairley S."/>
            <person name="Magor K.E."/>
            <person name="Du Z."/>
            <person name="Hu X."/>
            <person name="Goodman L."/>
            <person name="Tafer H."/>
            <person name="Vignal A."/>
            <person name="Lee T."/>
            <person name="Kim K.W."/>
            <person name="Sheng Z."/>
            <person name="An Y."/>
            <person name="Searle S."/>
            <person name="Herrero J."/>
            <person name="Groenen M.A."/>
            <person name="Crooijmans R.P."/>
            <person name="Faraut T."/>
            <person name="Cai Q."/>
            <person name="Webster R.G."/>
            <person name="Aldridge J.R."/>
            <person name="Warren W.C."/>
            <person name="Bartschat S."/>
            <person name="Kehr S."/>
            <person name="Marz M."/>
            <person name="Stadler P.F."/>
            <person name="Smith J."/>
            <person name="Kraus R.H."/>
            <person name="Zhao Y."/>
            <person name="Ren L."/>
            <person name="Fei J."/>
            <person name="Morisson M."/>
            <person name="Kaiser P."/>
            <person name="Griffin D.K."/>
            <person name="Rao M."/>
            <person name="Pitel F."/>
            <person name="Wang J."/>
            <person name="Li N."/>
        </authorList>
    </citation>
    <scope>NUCLEOTIDE SEQUENCE [LARGE SCALE GENOMIC DNA]</scope>
</reference>
<evidence type="ECO:0000313" key="3">
    <source>
        <dbReference type="Proteomes" id="UP000296049"/>
    </source>
</evidence>
<organism evidence="2 3">
    <name type="scientific">Anas platyrhynchos</name>
    <name type="common">Mallard</name>
    <name type="synonym">Anas boschas</name>
    <dbReference type="NCBI Taxonomy" id="8839"/>
    <lineage>
        <taxon>Eukaryota</taxon>
        <taxon>Metazoa</taxon>
        <taxon>Chordata</taxon>
        <taxon>Craniata</taxon>
        <taxon>Vertebrata</taxon>
        <taxon>Euteleostomi</taxon>
        <taxon>Archelosauria</taxon>
        <taxon>Archosauria</taxon>
        <taxon>Dinosauria</taxon>
        <taxon>Saurischia</taxon>
        <taxon>Theropoda</taxon>
        <taxon>Coelurosauria</taxon>
        <taxon>Aves</taxon>
        <taxon>Neognathae</taxon>
        <taxon>Galloanserae</taxon>
        <taxon>Anseriformes</taxon>
        <taxon>Anatidae</taxon>
        <taxon>Anatinae</taxon>
        <taxon>Anas</taxon>
    </lineage>
</organism>